<organism evidence="3 4">
    <name type="scientific">Actinacidiphila oryziradicis</name>
    <dbReference type="NCBI Taxonomy" id="2571141"/>
    <lineage>
        <taxon>Bacteria</taxon>
        <taxon>Bacillati</taxon>
        <taxon>Actinomycetota</taxon>
        <taxon>Actinomycetes</taxon>
        <taxon>Kitasatosporales</taxon>
        <taxon>Streptomycetaceae</taxon>
        <taxon>Actinacidiphila</taxon>
    </lineage>
</organism>
<protein>
    <submittedName>
        <fullName evidence="3">DUF4277 domain-containing protein</fullName>
    </submittedName>
</protein>
<dbReference type="Pfam" id="PF14104">
    <property type="entry name" value="DUF4277"/>
    <property type="match status" value="1"/>
</dbReference>
<sequence>MPGDAASGHPDWGAAGSRFRASRATWSPPAGERDNPNVLRSPSPWSPAATCPSRQPGPRWPASCRSPSPVFRRCFVVVVRRRGGVRDGFWSVVGGVPAFSGSARSRVHRPRAELLITSVVEKRLGSLPASAQFLRRLDVAGMIDGLCPMRTDIAHISHGQVIEVLIANRLSSPMPMFKVNQWASRWAVEEVFGITPDFLNDDRIGRALDPRRTPAGVTGQFGQEPALCEPPSPCHRRRRPALAVTGGRQDAARCSGSRERRFPPGAPWGPGWPRTRPRLPYSVP</sequence>
<evidence type="ECO:0000259" key="2">
    <source>
        <dbReference type="Pfam" id="PF14104"/>
    </source>
</evidence>
<dbReference type="EMBL" id="SUMC01000182">
    <property type="protein sequence ID" value="TJZ95480.1"/>
    <property type="molecule type" value="Genomic_DNA"/>
</dbReference>
<dbReference type="Proteomes" id="UP000305778">
    <property type="component" value="Unassembled WGS sequence"/>
</dbReference>
<keyword evidence="4" id="KW-1185">Reference proteome</keyword>
<name>A0A4U0RL36_9ACTN</name>
<reference evidence="3 4" key="1">
    <citation type="submission" date="2019-04" db="EMBL/GenBank/DDBJ databases">
        <title>Streptomyces oryziradicis sp. nov., a novel actinomycete isolated from rhizosphere soil of rice (Oryza sativa L.).</title>
        <authorList>
            <person name="Li C."/>
        </authorList>
    </citation>
    <scope>NUCLEOTIDE SEQUENCE [LARGE SCALE GENOMIC DNA]</scope>
    <source>
        <strain evidence="3 4">NEAU-C40</strain>
    </source>
</reference>
<evidence type="ECO:0000313" key="3">
    <source>
        <dbReference type="EMBL" id="TJZ95480.1"/>
    </source>
</evidence>
<dbReference type="OrthoDB" id="4248155at2"/>
<evidence type="ECO:0000256" key="1">
    <source>
        <dbReference type="SAM" id="MobiDB-lite"/>
    </source>
</evidence>
<accession>A0A4U0RL36</accession>
<feature type="compositionally biased region" description="Low complexity" evidence="1">
    <location>
        <begin position="269"/>
        <end position="284"/>
    </location>
</feature>
<evidence type="ECO:0000313" key="4">
    <source>
        <dbReference type="Proteomes" id="UP000305778"/>
    </source>
</evidence>
<proteinExistence type="predicted"/>
<feature type="region of interest" description="Disordered" evidence="1">
    <location>
        <begin position="215"/>
        <end position="284"/>
    </location>
</feature>
<dbReference type="AlphaFoldDB" id="A0A4U0RL36"/>
<comment type="caution">
    <text evidence="3">The sequence shown here is derived from an EMBL/GenBank/DDBJ whole genome shotgun (WGS) entry which is preliminary data.</text>
</comment>
<gene>
    <name evidence="3" type="ORF">FCI23_52145</name>
</gene>
<feature type="region of interest" description="Disordered" evidence="1">
    <location>
        <begin position="1"/>
        <end position="63"/>
    </location>
</feature>
<feature type="compositionally biased region" description="Low complexity" evidence="1">
    <location>
        <begin position="13"/>
        <end position="24"/>
    </location>
</feature>
<feature type="domain" description="DUF4277" evidence="2">
    <location>
        <begin position="122"/>
        <end position="209"/>
    </location>
</feature>
<dbReference type="InterPro" id="IPR025457">
    <property type="entry name" value="DUF4277"/>
</dbReference>